<protein>
    <submittedName>
        <fullName evidence="2">Uncharacterized protein</fullName>
    </submittedName>
</protein>
<sequence>MKRMNPGMAMVLALILGGCASQDQQLVISDFESFSPNVHCDKASDPEGMVDLEMVDSLMSKSRPYAALAQLQKAPQENQEYWSRYGRLLAETGDLSRAKTVFTVLRDECKSGEAYHGLGIVAMKQGDLSEAMDLFRYSVNALPASGKVRNDYGYALLVSGDYEKAQYHLRTALELQNGQGVARQNLAIAYILGGNERGIAMLKEQYGFKRSELERAERLASGFGVEL</sequence>
<dbReference type="SUPFAM" id="SSF48452">
    <property type="entry name" value="TPR-like"/>
    <property type="match status" value="1"/>
</dbReference>
<evidence type="ECO:0000313" key="2">
    <source>
        <dbReference type="EMBL" id="CAL15672.1"/>
    </source>
</evidence>
<dbReference type="AlphaFoldDB" id="Q0VT48"/>
<dbReference type="HOGENOM" id="CLU_069566_2_1_6"/>
<evidence type="ECO:0000256" key="1">
    <source>
        <dbReference type="PROSITE-ProRule" id="PRU00339"/>
    </source>
</evidence>
<reference evidence="2 3" key="1">
    <citation type="journal article" date="2006" name="Nat. Biotechnol.">
        <title>Genome sequence of the ubiquitous hydrocarbon-degrading marine bacterium Alcanivorax borkumensis.</title>
        <authorList>
            <person name="Schneiker S."/>
            <person name="Martins dos Santos V.A.P."/>
            <person name="Bartels D."/>
            <person name="Bekel T."/>
            <person name="Brecht M."/>
            <person name="Buhrmester J."/>
            <person name="Chernikova T.N."/>
            <person name="Denaro R."/>
            <person name="Ferrer M."/>
            <person name="Gertler C."/>
            <person name="Goesmann A."/>
            <person name="Golyshina O.V."/>
            <person name="Kaminski F."/>
            <person name="Khachane A.N."/>
            <person name="Lang S."/>
            <person name="Linke B."/>
            <person name="McHardy A.C."/>
            <person name="Meyer F."/>
            <person name="Nechitaylo T."/>
            <person name="Puehler A."/>
            <person name="Regenhardt D."/>
            <person name="Rupp O."/>
            <person name="Sabirova J.S."/>
            <person name="Selbitschka W."/>
            <person name="Yakimov M.M."/>
            <person name="Timmis K.N."/>
            <person name="Vorhoelter F.-J."/>
            <person name="Weidner S."/>
            <person name="Kaiser O."/>
            <person name="Golyshin P.N."/>
        </authorList>
    </citation>
    <scope>NUCLEOTIDE SEQUENCE [LARGE SCALE GENOMIC DNA]</scope>
    <source>
        <strain evidence="3">ATCC 700651 / DSM 11573 / NCIMB 13689 / SK2</strain>
    </source>
</reference>
<dbReference type="PROSITE" id="PS51257">
    <property type="entry name" value="PROKAR_LIPOPROTEIN"/>
    <property type="match status" value="1"/>
</dbReference>
<dbReference type="RefSeq" id="WP_011587520.1">
    <property type="nucleotide sequence ID" value="NC_008260.1"/>
</dbReference>
<feature type="repeat" description="TPR" evidence="1">
    <location>
        <begin position="112"/>
        <end position="145"/>
    </location>
</feature>
<dbReference type="InterPro" id="IPR019734">
    <property type="entry name" value="TPR_rpt"/>
</dbReference>
<dbReference type="InterPro" id="IPR011990">
    <property type="entry name" value="TPR-like_helical_dom_sf"/>
</dbReference>
<accession>Q0VT48</accession>
<organism evidence="2 3">
    <name type="scientific">Alcanivorax borkumensis (strain ATCC 700651 / DSM 11573 / NCIMB 13689 / SK2)</name>
    <dbReference type="NCBI Taxonomy" id="393595"/>
    <lineage>
        <taxon>Bacteria</taxon>
        <taxon>Pseudomonadati</taxon>
        <taxon>Pseudomonadota</taxon>
        <taxon>Gammaproteobacteria</taxon>
        <taxon>Oceanospirillales</taxon>
        <taxon>Alcanivoracaceae</taxon>
        <taxon>Alcanivorax</taxon>
    </lineage>
</organism>
<gene>
    <name evidence="2" type="ordered locus">ABO_0224</name>
</gene>
<dbReference type="KEGG" id="abo:ABO_0224"/>
<dbReference type="Proteomes" id="UP000008871">
    <property type="component" value="Chromosome"/>
</dbReference>
<dbReference type="OrthoDB" id="6181789at2"/>
<dbReference type="eggNOG" id="COG5010">
    <property type="taxonomic scope" value="Bacteria"/>
</dbReference>
<dbReference type="PROSITE" id="PS50005">
    <property type="entry name" value="TPR"/>
    <property type="match status" value="1"/>
</dbReference>
<keyword evidence="1" id="KW-0802">TPR repeat</keyword>
<evidence type="ECO:0000313" key="3">
    <source>
        <dbReference type="Proteomes" id="UP000008871"/>
    </source>
</evidence>
<dbReference type="EMBL" id="AM286690">
    <property type="protein sequence ID" value="CAL15672.1"/>
    <property type="molecule type" value="Genomic_DNA"/>
</dbReference>
<dbReference type="Pfam" id="PF13432">
    <property type="entry name" value="TPR_16"/>
    <property type="match status" value="1"/>
</dbReference>
<dbReference type="Gene3D" id="1.25.40.10">
    <property type="entry name" value="Tetratricopeptide repeat domain"/>
    <property type="match status" value="1"/>
</dbReference>
<dbReference type="SMART" id="SM00028">
    <property type="entry name" value="TPR"/>
    <property type="match status" value="2"/>
</dbReference>
<keyword evidence="3" id="KW-1185">Reference proteome</keyword>
<name>Q0VT48_ALCBS</name>
<proteinExistence type="predicted"/>
<dbReference type="STRING" id="393595.ABO_0224"/>